<name>A0AAW1PC17_9CHLO</name>
<organism evidence="2 3">
    <name type="scientific">Symbiochloris irregularis</name>
    <dbReference type="NCBI Taxonomy" id="706552"/>
    <lineage>
        <taxon>Eukaryota</taxon>
        <taxon>Viridiplantae</taxon>
        <taxon>Chlorophyta</taxon>
        <taxon>core chlorophytes</taxon>
        <taxon>Trebouxiophyceae</taxon>
        <taxon>Trebouxiales</taxon>
        <taxon>Trebouxiaceae</taxon>
        <taxon>Symbiochloris</taxon>
    </lineage>
</organism>
<proteinExistence type="predicted"/>
<dbReference type="AlphaFoldDB" id="A0AAW1PC17"/>
<accession>A0AAW1PC17</accession>
<evidence type="ECO:0000313" key="3">
    <source>
        <dbReference type="Proteomes" id="UP001465755"/>
    </source>
</evidence>
<dbReference type="InterPro" id="IPR016024">
    <property type="entry name" value="ARM-type_fold"/>
</dbReference>
<sequence length="308" mass="34236">MVDVHNVADSLFTNEYRDRKLAGKTTGTRTPAGVGSCFDATDVVRLSIQAQKLETSDRRKEPQWSQATCTYLPRSKKQLPTDFLHTGAGIAPGSGKKALRAKDGGPPVAGARMRRLNPPNTTFRRFYERSDLPIRMDHHGAKTTLGWKTDLAAIDYQFYLPIFFDGVREVTDPIRFMAIKGTEDMLAAGGDRVLPVIPQLIVPLKTALNTRDPSVVGITLQLLQRLVESCDLAGEALVPYYRQLLPICNLYINDNKNLGDRIDYGQYHTVCLGEQVLKTLAVLEARGGPDAFINIKYMVPTYESSLIH</sequence>
<protein>
    <recommendedName>
        <fullName evidence="4">Parkin co-regulated protein</fullName>
    </recommendedName>
</protein>
<feature type="region of interest" description="Disordered" evidence="1">
    <location>
        <begin position="93"/>
        <end position="115"/>
    </location>
</feature>
<evidence type="ECO:0008006" key="4">
    <source>
        <dbReference type="Google" id="ProtNLM"/>
    </source>
</evidence>
<evidence type="ECO:0000256" key="1">
    <source>
        <dbReference type="SAM" id="MobiDB-lite"/>
    </source>
</evidence>
<dbReference type="EMBL" id="JALJOQ010000040">
    <property type="protein sequence ID" value="KAK9805895.1"/>
    <property type="molecule type" value="Genomic_DNA"/>
</dbReference>
<dbReference type="InterPro" id="IPR019399">
    <property type="entry name" value="Parkin_co-regulated_protein"/>
</dbReference>
<gene>
    <name evidence="2" type="ORF">WJX73_002352</name>
</gene>
<dbReference type="GO" id="GO:0051879">
    <property type="term" value="F:Hsp90 protein binding"/>
    <property type="evidence" value="ECO:0007669"/>
    <property type="project" value="TreeGrafter"/>
</dbReference>
<dbReference type="PANTHER" id="PTHR21207">
    <property type="entry name" value="PARKIN COREGULATED GENE PROTEIN PARK2 COREGULATED"/>
    <property type="match status" value="1"/>
</dbReference>
<evidence type="ECO:0000313" key="2">
    <source>
        <dbReference type="EMBL" id="KAK9805895.1"/>
    </source>
</evidence>
<dbReference type="Pfam" id="PF10274">
    <property type="entry name" value="ParcG"/>
    <property type="match status" value="1"/>
</dbReference>
<reference evidence="2 3" key="1">
    <citation type="journal article" date="2024" name="Nat. Commun.">
        <title>Phylogenomics reveals the evolutionary origins of lichenization in chlorophyte algae.</title>
        <authorList>
            <person name="Puginier C."/>
            <person name="Libourel C."/>
            <person name="Otte J."/>
            <person name="Skaloud P."/>
            <person name="Haon M."/>
            <person name="Grisel S."/>
            <person name="Petersen M."/>
            <person name="Berrin J.G."/>
            <person name="Delaux P.M."/>
            <person name="Dal Grande F."/>
            <person name="Keller J."/>
        </authorList>
    </citation>
    <scope>NUCLEOTIDE SEQUENCE [LARGE SCALE GENOMIC DNA]</scope>
    <source>
        <strain evidence="2 3">SAG 2036</strain>
    </source>
</reference>
<keyword evidence="3" id="KW-1185">Reference proteome</keyword>
<dbReference type="SUPFAM" id="SSF48371">
    <property type="entry name" value="ARM repeat"/>
    <property type="match status" value="1"/>
</dbReference>
<dbReference type="GO" id="GO:0030544">
    <property type="term" value="F:Hsp70 protein binding"/>
    <property type="evidence" value="ECO:0007669"/>
    <property type="project" value="TreeGrafter"/>
</dbReference>
<comment type="caution">
    <text evidence="2">The sequence shown here is derived from an EMBL/GenBank/DDBJ whole genome shotgun (WGS) entry which is preliminary data.</text>
</comment>
<dbReference type="Proteomes" id="UP001465755">
    <property type="component" value="Unassembled WGS sequence"/>
</dbReference>
<dbReference type="PANTHER" id="PTHR21207:SF2">
    <property type="entry name" value="PARKIN COREGULATED GENE PROTEIN"/>
    <property type="match status" value="1"/>
</dbReference>